<keyword evidence="3" id="KW-0349">Heme</keyword>
<gene>
    <name evidence="7" type="ORF">CWM47_26815</name>
</gene>
<dbReference type="PANTHER" id="PTHR30521:SF4">
    <property type="entry name" value="DEFERROCHELATASE"/>
    <property type="match status" value="1"/>
</dbReference>
<dbReference type="AlphaFoldDB" id="A0A2K8Z5P2"/>
<evidence type="ECO:0000313" key="8">
    <source>
        <dbReference type="Proteomes" id="UP000232883"/>
    </source>
</evidence>
<dbReference type="PROSITE" id="PS51404">
    <property type="entry name" value="DYP_PEROXIDASE"/>
    <property type="match status" value="1"/>
</dbReference>
<dbReference type="EMBL" id="CP025096">
    <property type="protein sequence ID" value="AUD05139.1"/>
    <property type="molecule type" value="Genomic_DNA"/>
</dbReference>
<protein>
    <submittedName>
        <fullName evidence="7">Peroxidase</fullName>
    </submittedName>
</protein>
<dbReference type="PANTHER" id="PTHR30521">
    <property type="entry name" value="DEFERROCHELATASE/PEROXIDASE"/>
    <property type="match status" value="1"/>
</dbReference>
<dbReference type="KEGG" id="spir:CWM47_26815"/>
<dbReference type="InterPro" id="IPR006314">
    <property type="entry name" value="Dyp_peroxidase"/>
</dbReference>
<name>A0A2K8Z5P2_9BACT</name>
<keyword evidence="2 7" id="KW-0575">Peroxidase</keyword>
<dbReference type="RefSeq" id="WP_100991637.1">
    <property type="nucleotide sequence ID" value="NZ_CP025096.1"/>
</dbReference>
<evidence type="ECO:0000256" key="6">
    <source>
        <dbReference type="ARBA" id="ARBA00023004"/>
    </source>
</evidence>
<dbReference type="SUPFAM" id="SSF54909">
    <property type="entry name" value="Dimeric alpha+beta barrel"/>
    <property type="match status" value="1"/>
</dbReference>
<evidence type="ECO:0000313" key="7">
    <source>
        <dbReference type="EMBL" id="AUD05139.1"/>
    </source>
</evidence>
<comment type="cofactor">
    <cofactor evidence="1">
        <name>heme b</name>
        <dbReference type="ChEBI" id="CHEBI:60344"/>
    </cofactor>
</comment>
<keyword evidence="5" id="KW-0560">Oxidoreductase</keyword>
<evidence type="ECO:0000256" key="5">
    <source>
        <dbReference type="ARBA" id="ARBA00023002"/>
    </source>
</evidence>
<reference evidence="7 8" key="1">
    <citation type="submission" date="2017-11" db="EMBL/GenBank/DDBJ databases">
        <title>Taxonomic description and genome sequences of Spirosoma HA7 sp. nov., isolated from pollen microhabitat of Corylus avellana.</title>
        <authorList>
            <person name="Ambika Manirajan B."/>
            <person name="Suarez C."/>
            <person name="Ratering S."/>
            <person name="Geissler-Plaum R."/>
            <person name="Cardinale M."/>
            <person name="Sylvia S."/>
        </authorList>
    </citation>
    <scope>NUCLEOTIDE SEQUENCE [LARGE SCALE GENOMIC DNA]</scope>
    <source>
        <strain evidence="7 8">HA7</strain>
    </source>
</reference>
<dbReference type="GO" id="GO:0020037">
    <property type="term" value="F:heme binding"/>
    <property type="evidence" value="ECO:0007669"/>
    <property type="project" value="InterPro"/>
</dbReference>
<dbReference type="GO" id="GO:0004601">
    <property type="term" value="F:peroxidase activity"/>
    <property type="evidence" value="ECO:0007669"/>
    <property type="project" value="UniProtKB-KW"/>
</dbReference>
<dbReference type="GO" id="GO:0046872">
    <property type="term" value="F:metal ion binding"/>
    <property type="evidence" value="ECO:0007669"/>
    <property type="project" value="UniProtKB-KW"/>
</dbReference>
<dbReference type="OrthoDB" id="9781066at2"/>
<organism evidence="7 8">
    <name type="scientific">Spirosoma pollinicola</name>
    <dbReference type="NCBI Taxonomy" id="2057025"/>
    <lineage>
        <taxon>Bacteria</taxon>
        <taxon>Pseudomonadati</taxon>
        <taxon>Bacteroidota</taxon>
        <taxon>Cytophagia</taxon>
        <taxon>Cytophagales</taxon>
        <taxon>Cytophagaceae</taxon>
        <taxon>Spirosoma</taxon>
    </lineage>
</organism>
<evidence type="ECO:0000256" key="4">
    <source>
        <dbReference type="ARBA" id="ARBA00022723"/>
    </source>
</evidence>
<dbReference type="GO" id="GO:0005829">
    <property type="term" value="C:cytosol"/>
    <property type="evidence" value="ECO:0007669"/>
    <property type="project" value="TreeGrafter"/>
</dbReference>
<accession>A0A2K8Z5P2</accession>
<keyword evidence="8" id="KW-1185">Reference proteome</keyword>
<evidence type="ECO:0000256" key="1">
    <source>
        <dbReference type="ARBA" id="ARBA00001970"/>
    </source>
</evidence>
<dbReference type="InterPro" id="IPR011008">
    <property type="entry name" value="Dimeric_a/b-barrel"/>
</dbReference>
<sequence length="476" mass="53120">MLNTFDLRNRELLDGIQGNILKAHGRHHTANLFIHCDDGRQAEAKAWLKSLVDPDDGIIRSGYVQLRSNVLWKEANVDTGLFACVHISAVGYDYLFGENARLNFSDSSFQNGMKNAELNDPAIVDWEEGLRADNHFMLLLANADTDALMALIEEIEQDILLFGRINKIERGDALLNREGAGLEHFGYVDGVSQPLFFDDEWEEYKAQNNIRNDTEIQFDSRAELDLVLINDPFGAGDPNAFGSYFVFRKLGQDVRGFKTAEQVLADELNLVGEDRERAGAMLVGRFEDGTPVQLSDEAGIIHSAVTNNFDYDIDIPSKCPYHAHIRKSNPRSSMPTGFGGVQEAKRHIIARRGIPFGERQDDPNDGQLDNKPVLADGVGLLFMSYQASIINQFEFIQKNWVNNSSFPHLDLSVPDGLDPVIGQGMPREAGAFPARYGNPLTLTRAGFDQFVHMKGGEYFFAPSMNFLKTVDTILIA</sequence>
<evidence type="ECO:0000256" key="3">
    <source>
        <dbReference type="ARBA" id="ARBA00022617"/>
    </source>
</evidence>
<evidence type="ECO:0000256" key="2">
    <source>
        <dbReference type="ARBA" id="ARBA00022559"/>
    </source>
</evidence>
<proteinExistence type="predicted"/>
<keyword evidence="4" id="KW-0479">Metal-binding</keyword>
<dbReference type="Proteomes" id="UP000232883">
    <property type="component" value="Chromosome"/>
</dbReference>
<keyword evidence="6" id="KW-0408">Iron</keyword>